<accession>A0A402SRR4</accession>
<proteinExistence type="predicted"/>
<evidence type="ECO:0000313" key="1">
    <source>
        <dbReference type="EMBL" id="MIT45095.1"/>
    </source>
</evidence>
<dbReference type="EMBL" id="RSTW01000013">
    <property type="protein sequence ID" value="MIT45095.1"/>
    <property type="molecule type" value="Genomic_DNA"/>
</dbReference>
<name>A0A402SRR4_SALER</name>
<protein>
    <submittedName>
        <fullName evidence="1">Uncharacterized protein</fullName>
    </submittedName>
</protein>
<dbReference type="Proteomes" id="UP000885418">
    <property type="component" value="Unassembled WGS sequence"/>
</dbReference>
<organism evidence="1">
    <name type="scientific">Salmonella enterica</name>
    <name type="common">Salmonella choleraesuis</name>
    <dbReference type="NCBI Taxonomy" id="28901"/>
    <lineage>
        <taxon>Bacteria</taxon>
        <taxon>Pseudomonadati</taxon>
        <taxon>Pseudomonadota</taxon>
        <taxon>Gammaproteobacteria</taxon>
        <taxon>Enterobacterales</taxon>
        <taxon>Enterobacteriaceae</taxon>
        <taxon>Salmonella</taxon>
    </lineage>
</organism>
<reference evidence="1" key="1">
    <citation type="submission" date="2018-07" db="EMBL/GenBank/DDBJ databases">
        <authorList>
            <consortium name="GenomeTrakr network: Whole genome sequencing for foodborne pathogen traceback"/>
        </authorList>
    </citation>
    <scope>NUCLEOTIDE SEQUENCE [LARGE SCALE GENOMIC DNA]</scope>
    <source>
        <strain evidence="1">CFSAN034452</strain>
    </source>
</reference>
<gene>
    <name evidence="1" type="ORF">ATQ15_16395</name>
</gene>
<comment type="caution">
    <text evidence="1">The sequence shown here is derived from an EMBL/GenBank/DDBJ whole genome shotgun (WGS) entry which is preliminary data.</text>
</comment>
<dbReference type="AlphaFoldDB" id="A0A402SRR4"/>
<sequence length="60" mass="6792">MEKKTKELVIGDMVKNTLNGKYYPMETVERSGAGYIVKLTPSSLNGNSYYAEYTTRHTVI</sequence>